<feature type="domain" description="XS" evidence="2">
    <location>
        <begin position="80"/>
        <end position="187"/>
    </location>
</feature>
<dbReference type="EMBL" id="JAUHHV010000009">
    <property type="protein sequence ID" value="KAK1413121.1"/>
    <property type="molecule type" value="Genomic_DNA"/>
</dbReference>
<dbReference type="InterPro" id="IPR005380">
    <property type="entry name" value="XS_domain"/>
</dbReference>
<evidence type="ECO:0000256" key="1">
    <source>
        <dbReference type="SAM" id="Coils"/>
    </source>
</evidence>
<accession>A0AAD8K137</accession>
<name>A0AAD8K137_TARER</name>
<keyword evidence="1" id="KW-0175">Coiled coil</keyword>
<organism evidence="3 4">
    <name type="scientific">Tagetes erecta</name>
    <name type="common">African marigold</name>
    <dbReference type="NCBI Taxonomy" id="13708"/>
    <lineage>
        <taxon>Eukaryota</taxon>
        <taxon>Viridiplantae</taxon>
        <taxon>Streptophyta</taxon>
        <taxon>Embryophyta</taxon>
        <taxon>Tracheophyta</taxon>
        <taxon>Spermatophyta</taxon>
        <taxon>Magnoliopsida</taxon>
        <taxon>eudicotyledons</taxon>
        <taxon>Gunneridae</taxon>
        <taxon>Pentapetalae</taxon>
        <taxon>asterids</taxon>
        <taxon>campanulids</taxon>
        <taxon>Asterales</taxon>
        <taxon>Asteraceae</taxon>
        <taxon>Asteroideae</taxon>
        <taxon>Heliantheae alliance</taxon>
        <taxon>Tageteae</taxon>
        <taxon>Tagetes</taxon>
    </lineage>
</organism>
<dbReference type="PANTHER" id="PTHR21596:SF3">
    <property type="entry name" value="FACTOR OF DNA METHYLATION 1-RELATED"/>
    <property type="match status" value="1"/>
</dbReference>
<proteinExistence type="predicted"/>
<evidence type="ECO:0000313" key="4">
    <source>
        <dbReference type="Proteomes" id="UP001229421"/>
    </source>
</evidence>
<comment type="caution">
    <text evidence="3">The sequence shown here is derived from an EMBL/GenBank/DDBJ whole genome shotgun (WGS) entry which is preliminary data.</text>
</comment>
<dbReference type="PANTHER" id="PTHR21596">
    <property type="entry name" value="RIBONUCLEASE P SUBUNIT P38"/>
    <property type="match status" value="1"/>
</dbReference>
<dbReference type="InterPro" id="IPR038588">
    <property type="entry name" value="XS_domain_sf"/>
</dbReference>
<dbReference type="Proteomes" id="UP001229421">
    <property type="component" value="Unassembled WGS sequence"/>
</dbReference>
<gene>
    <name evidence="3" type="ORF">QVD17_34888</name>
</gene>
<keyword evidence="4" id="KW-1185">Reference proteome</keyword>
<evidence type="ECO:0000259" key="2">
    <source>
        <dbReference type="Pfam" id="PF03468"/>
    </source>
</evidence>
<dbReference type="AlphaFoldDB" id="A0AAD8K137"/>
<evidence type="ECO:0000313" key="3">
    <source>
        <dbReference type="EMBL" id="KAK1413121.1"/>
    </source>
</evidence>
<dbReference type="GO" id="GO:0080188">
    <property type="term" value="P:gene silencing by siRNA-directed DNA methylation"/>
    <property type="evidence" value="ECO:0007669"/>
    <property type="project" value="InterPro"/>
</dbReference>
<protein>
    <recommendedName>
        <fullName evidence="2">XS domain-containing protein</fullName>
    </recommendedName>
</protein>
<reference evidence="3" key="1">
    <citation type="journal article" date="2023" name="bioRxiv">
        <title>Improved chromosome-level genome assembly for marigold (Tagetes erecta).</title>
        <authorList>
            <person name="Jiang F."/>
            <person name="Yuan L."/>
            <person name="Wang S."/>
            <person name="Wang H."/>
            <person name="Xu D."/>
            <person name="Wang A."/>
            <person name="Fan W."/>
        </authorList>
    </citation>
    <scope>NUCLEOTIDE SEQUENCE</scope>
    <source>
        <strain evidence="3">WSJ</strain>
        <tissue evidence="3">Leaf</tissue>
    </source>
</reference>
<dbReference type="Pfam" id="PF03468">
    <property type="entry name" value="XS"/>
    <property type="match status" value="1"/>
</dbReference>
<sequence length="600" mass="70270">MLLKCRSFQAFHIHHNEGLLFPIRSRCCLSTAVSCCFRSPIVESLFGDLEMAEYKDKPYEQLSDETLQVAAPVPTSEENDLFCWPWTGIVVNIVKEPDSEEELENTEYWMKRFLKFKPEAVELLRDDKKQSLQAVVSFNNDWIGLKNAMEFEKFFEAVHHSKKEWNAFENQKGLSIYAWLARASDFESEGPIGDYLRTNRELKTIADLDQEAVKTRNKAVVELGSEVNMQNENLDDLQIKYNQRPMSLTGMFEEKDSLQQAFIEVIEPDAGFEPLTSWIENDSLQQAFIEEGRKQQQLSREHFKRWKTLDAWIKEPNKKVALTESEKQALNEEKQMDDLPNSYLHKVSFEPKQAVEFLLRPVEEQKKIIQKLEMEIEELKGKQLMKHLGDEDNTTVREQIKNDIPFLEIRNDLLRRKASLKHKQADECYLMLVEEHKREKEELLKKFFDLERQLDAKQKLELEIQKLKRELQVMKHMGGDRAVEEQIKKVNDELEMKEMNVVEKMNQTLAVKELQSNDDLQEDQKELIKEGPRWRFLKSVDPPIRPRALDIRSGLLMSENKRACEIQKLRAQMKMKDTLICINIAATMSKAKVSLPSNVL</sequence>
<dbReference type="Gene3D" id="3.30.70.2890">
    <property type="entry name" value="XS domain"/>
    <property type="match status" value="1"/>
</dbReference>
<feature type="coiled-coil region" evidence="1">
    <location>
        <begin position="433"/>
        <end position="507"/>
    </location>
</feature>
<dbReference type="InterPro" id="IPR045177">
    <property type="entry name" value="FDM1-5/IDN2"/>
</dbReference>